<organism evidence="2 3">
    <name type="scientific">Scomber scombrus</name>
    <name type="common">Atlantic mackerel</name>
    <name type="synonym">Scomber vernalis</name>
    <dbReference type="NCBI Taxonomy" id="13677"/>
    <lineage>
        <taxon>Eukaryota</taxon>
        <taxon>Metazoa</taxon>
        <taxon>Chordata</taxon>
        <taxon>Craniata</taxon>
        <taxon>Vertebrata</taxon>
        <taxon>Euteleostomi</taxon>
        <taxon>Actinopterygii</taxon>
        <taxon>Neopterygii</taxon>
        <taxon>Teleostei</taxon>
        <taxon>Neoteleostei</taxon>
        <taxon>Acanthomorphata</taxon>
        <taxon>Pelagiaria</taxon>
        <taxon>Scombriformes</taxon>
        <taxon>Scombridae</taxon>
        <taxon>Scomber</taxon>
    </lineage>
</organism>
<gene>
    <name evidence="2" type="ORF">FSCOSCO3_A024907</name>
</gene>
<evidence type="ECO:0000256" key="1">
    <source>
        <dbReference type="SAM" id="MobiDB-lite"/>
    </source>
</evidence>
<comment type="caution">
    <text evidence="2">The sequence shown here is derived from an EMBL/GenBank/DDBJ whole genome shotgun (WGS) entry which is preliminary data.</text>
</comment>
<sequence length="90" mass="10531">MARQAAWATMQHRRLWLDQTHIPEASRHELLEAPIHPDGLFGPRFRAMVDSMKATSEEAKAIRRHFNWSEPPARQQRFHERCPYSPSGGR</sequence>
<accession>A0AAV1PCK7</accession>
<feature type="region of interest" description="Disordered" evidence="1">
    <location>
        <begin position="69"/>
        <end position="90"/>
    </location>
</feature>
<evidence type="ECO:0000313" key="3">
    <source>
        <dbReference type="Proteomes" id="UP001314229"/>
    </source>
</evidence>
<dbReference type="EMBL" id="CAWUFR010000128">
    <property type="protein sequence ID" value="CAK6968980.1"/>
    <property type="molecule type" value="Genomic_DNA"/>
</dbReference>
<dbReference type="AlphaFoldDB" id="A0AAV1PCK7"/>
<protein>
    <submittedName>
        <fullName evidence="2">Uncharacterized protein</fullName>
    </submittedName>
</protein>
<proteinExistence type="predicted"/>
<reference evidence="2 3" key="1">
    <citation type="submission" date="2024-01" db="EMBL/GenBank/DDBJ databases">
        <authorList>
            <person name="Alioto T."/>
            <person name="Alioto T."/>
            <person name="Gomez Garrido J."/>
        </authorList>
    </citation>
    <scope>NUCLEOTIDE SEQUENCE [LARGE SCALE GENOMIC DNA]</scope>
</reference>
<dbReference type="Proteomes" id="UP001314229">
    <property type="component" value="Unassembled WGS sequence"/>
</dbReference>
<name>A0AAV1PCK7_SCOSC</name>
<evidence type="ECO:0000313" key="2">
    <source>
        <dbReference type="EMBL" id="CAK6968980.1"/>
    </source>
</evidence>
<keyword evidence="3" id="KW-1185">Reference proteome</keyword>